<feature type="transmembrane region" description="Helical" evidence="1">
    <location>
        <begin position="1004"/>
        <end position="1030"/>
    </location>
</feature>
<feature type="transmembrane region" description="Helical" evidence="1">
    <location>
        <begin position="357"/>
        <end position="377"/>
    </location>
</feature>
<dbReference type="InterPro" id="IPR001036">
    <property type="entry name" value="Acrflvin-R"/>
</dbReference>
<proteinExistence type="predicted"/>
<feature type="transmembrane region" description="Helical" evidence="1">
    <location>
        <begin position="875"/>
        <end position="894"/>
    </location>
</feature>
<name>A0A1V0B326_9GAMM</name>
<dbReference type="Gene3D" id="3.30.70.1320">
    <property type="entry name" value="Multidrug efflux transporter AcrB pore domain like"/>
    <property type="match status" value="1"/>
</dbReference>
<dbReference type="KEGG" id="ppha:BVH74_06065"/>
<dbReference type="Gene3D" id="3.30.2090.10">
    <property type="entry name" value="Multidrug efflux transporter AcrB TolC docking domain, DN and DC subdomains"/>
    <property type="match status" value="2"/>
</dbReference>
<feature type="transmembrane region" description="Helical" evidence="1">
    <location>
        <begin position="973"/>
        <end position="992"/>
    </location>
</feature>
<feature type="transmembrane region" description="Helical" evidence="1">
    <location>
        <begin position="901"/>
        <end position="921"/>
    </location>
</feature>
<dbReference type="AlphaFoldDB" id="A0A1V0B326"/>
<protein>
    <submittedName>
        <fullName evidence="2">Acriflavin resistance protein</fullName>
    </submittedName>
</protein>
<feature type="transmembrane region" description="Helical" evidence="1">
    <location>
        <begin position="537"/>
        <end position="554"/>
    </location>
</feature>
<feature type="transmembrane region" description="Helical" evidence="1">
    <location>
        <begin position="383"/>
        <end position="403"/>
    </location>
</feature>
<reference evidence="2 3" key="1">
    <citation type="submission" date="2017-03" db="EMBL/GenBank/DDBJ databases">
        <title>Complete genome sequence of the novel DNRA strain Pseudomonas sp. S-6-2 isolated from Chinese polluted river sediment. Journal of Biotechnology.</title>
        <authorList>
            <person name="Li J."/>
            <person name="Xiang F."/>
            <person name="Wang L."/>
            <person name="Xi L."/>
            <person name="Liu J."/>
        </authorList>
    </citation>
    <scope>NUCLEOTIDE SEQUENCE [LARGE SCALE GENOMIC DNA]</scope>
    <source>
        <strain evidence="2 3">S-6-2</strain>
    </source>
</reference>
<organism evidence="2 3">
    <name type="scientific">Halopseudomonas phragmitis</name>
    <dbReference type="NCBI Taxonomy" id="1931241"/>
    <lineage>
        <taxon>Bacteria</taxon>
        <taxon>Pseudomonadati</taxon>
        <taxon>Pseudomonadota</taxon>
        <taxon>Gammaproteobacteria</taxon>
        <taxon>Pseudomonadales</taxon>
        <taxon>Pseudomonadaceae</taxon>
        <taxon>Halopseudomonas</taxon>
    </lineage>
</organism>
<dbReference type="Pfam" id="PF00873">
    <property type="entry name" value="ACR_tran"/>
    <property type="match status" value="1"/>
</dbReference>
<dbReference type="Gene3D" id="1.20.1640.10">
    <property type="entry name" value="Multidrug efflux transporter AcrB transmembrane domain"/>
    <property type="match status" value="2"/>
</dbReference>
<dbReference type="GO" id="GO:0042910">
    <property type="term" value="F:xenobiotic transmembrane transporter activity"/>
    <property type="evidence" value="ECO:0007669"/>
    <property type="project" value="TreeGrafter"/>
</dbReference>
<dbReference type="GO" id="GO:0005886">
    <property type="term" value="C:plasma membrane"/>
    <property type="evidence" value="ECO:0007669"/>
    <property type="project" value="TreeGrafter"/>
</dbReference>
<feature type="transmembrane region" description="Helical" evidence="1">
    <location>
        <begin position="460"/>
        <end position="479"/>
    </location>
</feature>
<dbReference type="Proteomes" id="UP000243488">
    <property type="component" value="Chromosome"/>
</dbReference>
<keyword evidence="1" id="KW-1133">Transmembrane helix</keyword>
<feature type="transmembrane region" description="Helical" evidence="1">
    <location>
        <begin position="429"/>
        <end position="454"/>
    </location>
</feature>
<evidence type="ECO:0000256" key="1">
    <source>
        <dbReference type="SAM" id="Phobius"/>
    </source>
</evidence>
<keyword evidence="3" id="KW-1185">Reference proteome</keyword>
<evidence type="ECO:0000313" key="2">
    <source>
        <dbReference type="EMBL" id="AQZ94343.1"/>
    </source>
</evidence>
<keyword evidence="1" id="KW-0472">Membrane</keyword>
<evidence type="ECO:0000313" key="3">
    <source>
        <dbReference type="Proteomes" id="UP000243488"/>
    </source>
</evidence>
<dbReference type="InterPro" id="IPR027463">
    <property type="entry name" value="AcrB_DN_DC_subdom"/>
</dbReference>
<feature type="transmembrane region" description="Helical" evidence="1">
    <location>
        <begin position="927"/>
        <end position="953"/>
    </location>
</feature>
<dbReference type="PANTHER" id="PTHR32063:SF33">
    <property type="entry name" value="RND SUPERFAMILY EFFLUX PUMP PERMEASE COMPONENT"/>
    <property type="match status" value="1"/>
</dbReference>
<dbReference type="SUPFAM" id="SSF82866">
    <property type="entry name" value="Multidrug efflux transporter AcrB transmembrane domain"/>
    <property type="match status" value="2"/>
</dbReference>
<dbReference type="Gene3D" id="3.30.70.1440">
    <property type="entry name" value="Multidrug efflux transporter AcrB pore domain"/>
    <property type="match status" value="1"/>
</dbReference>
<dbReference type="SUPFAM" id="SSF82714">
    <property type="entry name" value="Multidrug efflux transporter AcrB TolC docking domain, DN and DC subdomains"/>
    <property type="match status" value="2"/>
</dbReference>
<feature type="transmembrane region" description="Helical" evidence="1">
    <location>
        <begin position="331"/>
        <end position="350"/>
    </location>
</feature>
<dbReference type="PRINTS" id="PR00702">
    <property type="entry name" value="ACRIFLAVINRP"/>
</dbReference>
<dbReference type="SUPFAM" id="SSF82693">
    <property type="entry name" value="Multidrug efflux transporter AcrB pore domain, PN1, PN2, PC1 and PC2 subdomains"/>
    <property type="match status" value="2"/>
</dbReference>
<feature type="transmembrane region" description="Helical" evidence="1">
    <location>
        <begin position="12"/>
        <end position="33"/>
    </location>
</feature>
<dbReference type="PANTHER" id="PTHR32063">
    <property type="match status" value="1"/>
</dbReference>
<accession>A0A1V0B326</accession>
<dbReference type="EMBL" id="CP020100">
    <property type="protein sequence ID" value="AQZ94343.1"/>
    <property type="molecule type" value="Genomic_DNA"/>
</dbReference>
<dbReference type="STRING" id="1931241.BVH74_06065"/>
<dbReference type="RefSeq" id="WP_080049196.1">
    <property type="nucleotide sequence ID" value="NZ_CP020100.1"/>
</dbReference>
<gene>
    <name evidence="2" type="ORF">BVH74_06065</name>
</gene>
<dbReference type="Gene3D" id="3.30.70.1430">
    <property type="entry name" value="Multidrug efflux transporter AcrB pore domain"/>
    <property type="match status" value="2"/>
</dbReference>
<keyword evidence="1" id="KW-0812">Transmembrane</keyword>
<sequence length="1049" mass="115074">MSRSRSPIGFFVRHKVAANLLMLVMLGGGLLGLSRMNIQFFPTFALDFVTVRVVWSGAAAEDIEQAITLPLEQRLRSLQNLKSMTSTSAQGISSITLEFHEGTDAIVALDDARQLVDEFRNLPGDAEKPEVVRVARYDPVANLLIYGPYADHELRSLAYRFERELLARGIDRIDIRGLPEQQISIEVPNARLQQLGLSLDQIADRIAAESRDLPAGQAGDQDSARELRAIEQRRSPEQFADLPLQPGTINHLRLGDIAEIRQEAMRNQVKLRYQGYPAVELALQRAENGNSLTSAKLLNDWLDEVRPSLPPGLELKTYDEAWQLINDRVSLLINNGLGGLVLVLLLLYLFLPARVALWVAVGIPTAFLAALGVFWLIGGSINMISLFALIMALGVIVDDAIVVGEDADAHFRSGEDPDYASEGAAKRMFWPVLASSLTTIAAFMPLLMVGGIFGNILGDIPTVMICILIASLLECFVVLPHHLRNAFKPAPTLPGNSRWARLMNRVDSVRLSFDQRFGRFRDGPFRRLSALSLRHRGATLASAFACVLLAFGLLSSGRIGFSFFPTPEPQVLYANASFVAGTPRAEVERFLEHLQDSLNATEQALGGNLIATAVVRQGEVIGAAGTGRQGDQLGSILVELVSPDHRTVRNQQFIRAWRERIRLPAGIDRLSINERIAGPPGKDINVRLTGETPEQLKEAADALGVMLASIEGVVSTEDDMAWGREQLVYRLTPYGQALGLSTQSLGRQLRAAYDGRLAQIYQQQSDEIEVRVQLPRAEREQLASLSDLSIRLDDGRFVPLSQVAQFSTRQGFEALRHAEGRLAVEVSADLDPTQTTAGQVLEALTPVLPELAGRHNVRYSFEGRSADQRETFADMRTGLLVGLLLMYAVLVWVFSSWSTPLIVMAVIPLALVGALFGHWVMGLNLTILSLFGLFGLSGIVVNNSIILTSFYQLQRKRGLAVNEALNEAVVQRLRAVLLTSLTTIGGLTPLLFEKSLQAQFLIPMATSIAFGLGFSTLLVLLVIPALLSVLESHWQRRSEMDGAKETGPA</sequence>